<feature type="transmembrane region" description="Helical" evidence="1">
    <location>
        <begin position="91"/>
        <end position="108"/>
    </location>
</feature>
<protein>
    <submittedName>
        <fullName evidence="3">SPW repeat-containing protein</fullName>
    </submittedName>
</protein>
<dbReference type="EMBL" id="FOXA01000049">
    <property type="protein sequence ID" value="SFQ20353.1"/>
    <property type="molecule type" value="Genomic_DNA"/>
</dbReference>
<keyword evidence="4" id="KW-1185">Reference proteome</keyword>
<accession>A0A1I5WKM8</accession>
<dbReference type="Pfam" id="PF03779">
    <property type="entry name" value="SPW"/>
    <property type="match status" value="1"/>
</dbReference>
<feature type="transmembrane region" description="Helical" evidence="1">
    <location>
        <begin position="115"/>
        <end position="135"/>
    </location>
</feature>
<keyword evidence="1" id="KW-0472">Membrane</keyword>
<evidence type="ECO:0000259" key="2">
    <source>
        <dbReference type="Pfam" id="PF03779"/>
    </source>
</evidence>
<gene>
    <name evidence="3" type="ORF">SAMN04488047_1499</name>
</gene>
<dbReference type="InterPro" id="IPR005530">
    <property type="entry name" value="SPW"/>
</dbReference>
<evidence type="ECO:0000313" key="4">
    <source>
        <dbReference type="Proteomes" id="UP000199356"/>
    </source>
</evidence>
<dbReference type="STRING" id="441119.SAMN04488047_1499"/>
<feature type="domain" description="SPW repeat-containing integral membrane" evidence="2">
    <location>
        <begin position="31"/>
        <end position="130"/>
    </location>
</feature>
<organism evidence="3 4">
    <name type="scientific">Tranquillimonas alkanivorans</name>
    <dbReference type="NCBI Taxonomy" id="441119"/>
    <lineage>
        <taxon>Bacteria</taxon>
        <taxon>Pseudomonadati</taxon>
        <taxon>Pseudomonadota</taxon>
        <taxon>Alphaproteobacteria</taxon>
        <taxon>Rhodobacterales</taxon>
        <taxon>Roseobacteraceae</taxon>
        <taxon>Tranquillimonas</taxon>
    </lineage>
</organism>
<feature type="transmembrane region" description="Helical" evidence="1">
    <location>
        <begin position="31"/>
        <end position="50"/>
    </location>
</feature>
<keyword evidence="1" id="KW-1133">Transmembrane helix</keyword>
<evidence type="ECO:0000313" key="3">
    <source>
        <dbReference type="EMBL" id="SFQ20353.1"/>
    </source>
</evidence>
<sequence>MIAVNAFLCAFAIIQNVGIRSMEHQMEHRHWQDWVTGLVGLWLIASPFVLDFSLGEGTSTTLLMANFLVCGGLALILAASALAAFRNWEEWIAVALGVWLAASPWLLAFSTAQTAAWNTVICGVIIAALATWTLYDESSAGHA</sequence>
<dbReference type="AlphaFoldDB" id="A0A1I5WKM8"/>
<name>A0A1I5WKM8_9RHOB</name>
<evidence type="ECO:0000256" key="1">
    <source>
        <dbReference type="SAM" id="Phobius"/>
    </source>
</evidence>
<feature type="transmembrane region" description="Helical" evidence="1">
    <location>
        <begin position="62"/>
        <end position="85"/>
    </location>
</feature>
<keyword evidence="1" id="KW-0812">Transmembrane</keyword>
<dbReference type="Proteomes" id="UP000199356">
    <property type="component" value="Unassembled WGS sequence"/>
</dbReference>
<proteinExistence type="predicted"/>
<reference evidence="3 4" key="1">
    <citation type="submission" date="2016-10" db="EMBL/GenBank/DDBJ databases">
        <authorList>
            <person name="de Groot N.N."/>
        </authorList>
    </citation>
    <scope>NUCLEOTIDE SEQUENCE [LARGE SCALE GENOMIC DNA]</scope>
    <source>
        <strain evidence="3 4">DSM 19547</strain>
    </source>
</reference>